<dbReference type="RefSeq" id="WP_272179391.1">
    <property type="nucleotide sequence ID" value="NZ_JAQOMS010000002.1"/>
</dbReference>
<proteinExistence type="predicted"/>
<comment type="caution">
    <text evidence="1">The sequence shown here is derived from an EMBL/GenBank/DDBJ whole genome shotgun (WGS) entry which is preliminary data.</text>
</comment>
<gene>
    <name evidence="1" type="ORF">PN838_00260</name>
</gene>
<sequence>MLDDSTTRFNIRHSRYRQQGYADQSGGAMYAANTDKENKDGKSITAAVRHTQKVSPEYELGVQAEYYLAEDNITS</sequence>
<evidence type="ECO:0000313" key="1">
    <source>
        <dbReference type="EMBL" id="MDC2887559.1"/>
    </source>
</evidence>
<dbReference type="EMBL" id="JAQOMS010000002">
    <property type="protein sequence ID" value="MDC2887559.1"/>
    <property type="molecule type" value="Genomic_DNA"/>
</dbReference>
<evidence type="ECO:0000313" key="2">
    <source>
        <dbReference type="Proteomes" id="UP001528411"/>
    </source>
</evidence>
<name>A0ABT5F917_9GAMM</name>
<organism evidence="1 2">
    <name type="scientific">Psychrosphaera algicola</name>
    <dbReference type="NCBI Taxonomy" id="3023714"/>
    <lineage>
        <taxon>Bacteria</taxon>
        <taxon>Pseudomonadati</taxon>
        <taxon>Pseudomonadota</taxon>
        <taxon>Gammaproteobacteria</taxon>
        <taxon>Alteromonadales</taxon>
        <taxon>Pseudoalteromonadaceae</taxon>
        <taxon>Psychrosphaera</taxon>
    </lineage>
</organism>
<dbReference type="Proteomes" id="UP001528411">
    <property type="component" value="Unassembled WGS sequence"/>
</dbReference>
<protein>
    <submittedName>
        <fullName evidence="1">Uncharacterized protein</fullName>
    </submittedName>
</protein>
<accession>A0ABT5F917</accession>
<reference evidence="1 2" key="1">
    <citation type="submission" date="2023-01" db="EMBL/GenBank/DDBJ databases">
        <title>Psychrosphaera sp. nov., isolated from marine algae.</title>
        <authorList>
            <person name="Bayburt H."/>
            <person name="Choi B.J."/>
            <person name="Kim J.M."/>
            <person name="Choi D.G."/>
            <person name="Jeon C.O."/>
        </authorList>
    </citation>
    <scope>NUCLEOTIDE SEQUENCE [LARGE SCALE GENOMIC DNA]</scope>
    <source>
        <strain evidence="1 2">G1-22</strain>
    </source>
</reference>
<keyword evidence="2" id="KW-1185">Reference proteome</keyword>